<feature type="transmembrane region" description="Helical" evidence="2">
    <location>
        <begin position="105"/>
        <end position="124"/>
    </location>
</feature>
<comment type="caution">
    <text evidence="3">The sequence shown here is derived from an EMBL/GenBank/DDBJ whole genome shotgun (WGS) entry which is preliminary data.</text>
</comment>
<dbReference type="AlphaFoldDB" id="A0A8X6P7M3"/>
<keyword evidence="2" id="KW-0472">Membrane</keyword>
<proteinExistence type="predicted"/>
<dbReference type="EMBL" id="BMAW01017819">
    <property type="protein sequence ID" value="GFT55713.1"/>
    <property type="molecule type" value="Genomic_DNA"/>
</dbReference>
<evidence type="ECO:0000313" key="4">
    <source>
        <dbReference type="Proteomes" id="UP000887013"/>
    </source>
</evidence>
<protein>
    <submittedName>
        <fullName evidence="3">Uncharacterized protein</fullName>
    </submittedName>
</protein>
<feature type="region of interest" description="Disordered" evidence="1">
    <location>
        <begin position="138"/>
        <end position="157"/>
    </location>
</feature>
<organism evidence="3 4">
    <name type="scientific">Nephila pilipes</name>
    <name type="common">Giant wood spider</name>
    <name type="synonym">Nephila maculata</name>
    <dbReference type="NCBI Taxonomy" id="299642"/>
    <lineage>
        <taxon>Eukaryota</taxon>
        <taxon>Metazoa</taxon>
        <taxon>Ecdysozoa</taxon>
        <taxon>Arthropoda</taxon>
        <taxon>Chelicerata</taxon>
        <taxon>Arachnida</taxon>
        <taxon>Araneae</taxon>
        <taxon>Araneomorphae</taxon>
        <taxon>Entelegynae</taxon>
        <taxon>Araneoidea</taxon>
        <taxon>Nephilidae</taxon>
        <taxon>Nephila</taxon>
    </lineage>
</organism>
<name>A0A8X6P7M3_NEPPI</name>
<evidence type="ECO:0000313" key="3">
    <source>
        <dbReference type="EMBL" id="GFT55713.1"/>
    </source>
</evidence>
<keyword evidence="4" id="KW-1185">Reference proteome</keyword>
<evidence type="ECO:0000256" key="1">
    <source>
        <dbReference type="SAM" id="MobiDB-lite"/>
    </source>
</evidence>
<dbReference type="Proteomes" id="UP000887013">
    <property type="component" value="Unassembled WGS sequence"/>
</dbReference>
<keyword evidence="2" id="KW-1133">Transmembrane helix</keyword>
<gene>
    <name evidence="3" type="ORF">NPIL_184711</name>
</gene>
<sequence>MHHCLHSRAKTSPLPWDAQMNHIGKAWIQALLEKIPVDQYVRGKSTGANKTRCSEVGKIPLKKIVWKNLACKNNYQTENDYTTHKACLSGEHLCRGHVNKIKGKGILPLLVFGVSVYAMSSSMLHSLKQLGRDNLTPGAAVDGFASPPSSRTDSRSN</sequence>
<evidence type="ECO:0000256" key="2">
    <source>
        <dbReference type="SAM" id="Phobius"/>
    </source>
</evidence>
<keyword evidence="2" id="KW-0812">Transmembrane</keyword>
<dbReference type="OrthoDB" id="10618599at2759"/>
<accession>A0A8X6P7M3</accession>
<reference evidence="3" key="1">
    <citation type="submission" date="2020-08" db="EMBL/GenBank/DDBJ databases">
        <title>Multicomponent nature underlies the extraordinary mechanical properties of spider dragline silk.</title>
        <authorList>
            <person name="Kono N."/>
            <person name="Nakamura H."/>
            <person name="Mori M."/>
            <person name="Yoshida Y."/>
            <person name="Ohtoshi R."/>
            <person name="Malay A.D."/>
            <person name="Moran D.A.P."/>
            <person name="Tomita M."/>
            <person name="Numata K."/>
            <person name="Arakawa K."/>
        </authorList>
    </citation>
    <scope>NUCLEOTIDE SEQUENCE</scope>
</reference>